<dbReference type="InterPro" id="IPR008984">
    <property type="entry name" value="SMAD_FHA_dom_sf"/>
</dbReference>
<proteinExistence type="predicted"/>
<dbReference type="Proteomes" id="UP000193411">
    <property type="component" value="Unassembled WGS sequence"/>
</dbReference>
<evidence type="ECO:0000313" key="5">
    <source>
        <dbReference type="EMBL" id="ORZ40345.1"/>
    </source>
</evidence>
<organism evidence="5 6">
    <name type="scientific">Catenaria anguillulae PL171</name>
    <dbReference type="NCBI Taxonomy" id="765915"/>
    <lineage>
        <taxon>Eukaryota</taxon>
        <taxon>Fungi</taxon>
        <taxon>Fungi incertae sedis</taxon>
        <taxon>Blastocladiomycota</taxon>
        <taxon>Blastocladiomycetes</taxon>
        <taxon>Blastocladiales</taxon>
        <taxon>Catenariaceae</taxon>
        <taxon>Catenaria</taxon>
    </lineage>
</organism>
<keyword evidence="3" id="KW-0812">Transmembrane</keyword>
<protein>
    <recommendedName>
        <fullName evidence="4">FHA domain-containing protein</fullName>
    </recommendedName>
</protein>
<dbReference type="SUPFAM" id="SSF49879">
    <property type="entry name" value="SMAD/FHA domain"/>
    <property type="match status" value="1"/>
</dbReference>
<dbReference type="SMART" id="SM00240">
    <property type="entry name" value="FHA"/>
    <property type="match status" value="1"/>
</dbReference>
<dbReference type="EMBL" id="MCFL01000003">
    <property type="protein sequence ID" value="ORZ40345.1"/>
    <property type="molecule type" value="Genomic_DNA"/>
</dbReference>
<evidence type="ECO:0000313" key="6">
    <source>
        <dbReference type="Proteomes" id="UP000193411"/>
    </source>
</evidence>
<evidence type="ECO:0000256" key="1">
    <source>
        <dbReference type="SAM" id="Coils"/>
    </source>
</evidence>
<dbReference type="GO" id="GO:0005737">
    <property type="term" value="C:cytoplasm"/>
    <property type="evidence" value="ECO:0007669"/>
    <property type="project" value="TreeGrafter"/>
</dbReference>
<gene>
    <name evidence="5" type="ORF">BCR44DRAFT_1509608</name>
</gene>
<dbReference type="AlphaFoldDB" id="A0A1Y2I0G7"/>
<dbReference type="InterPro" id="IPR000253">
    <property type="entry name" value="FHA_dom"/>
</dbReference>
<dbReference type="STRING" id="765915.A0A1Y2I0G7"/>
<accession>A0A1Y2I0G7</accession>
<feature type="coiled-coil region" evidence="1">
    <location>
        <begin position="260"/>
        <end position="362"/>
    </location>
</feature>
<evidence type="ECO:0000256" key="3">
    <source>
        <dbReference type="SAM" id="Phobius"/>
    </source>
</evidence>
<keyword evidence="3" id="KW-0472">Membrane</keyword>
<feature type="region of interest" description="Disordered" evidence="2">
    <location>
        <begin position="1"/>
        <end position="36"/>
    </location>
</feature>
<keyword evidence="3" id="KW-1133">Transmembrane helix</keyword>
<comment type="caution">
    <text evidence="5">The sequence shown here is derived from an EMBL/GenBank/DDBJ whole genome shotgun (WGS) entry which is preliminary data.</text>
</comment>
<dbReference type="PANTHER" id="PTHR15715:SF37">
    <property type="entry name" value="LD47843P"/>
    <property type="match status" value="1"/>
</dbReference>
<feature type="domain" description="FHA" evidence="4">
    <location>
        <begin position="75"/>
        <end position="131"/>
    </location>
</feature>
<feature type="compositionally biased region" description="Basic and acidic residues" evidence="2">
    <location>
        <begin position="20"/>
        <end position="29"/>
    </location>
</feature>
<feature type="transmembrane region" description="Helical" evidence="3">
    <location>
        <begin position="383"/>
        <end position="402"/>
    </location>
</feature>
<keyword evidence="6" id="KW-1185">Reference proteome</keyword>
<keyword evidence="1" id="KW-0175">Coiled coil</keyword>
<evidence type="ECO:0000256" key="2">
    <source>
        <dbReference type="SAM" id="MobiDB-lite"/>
    </source>
</evidence>
<evidence type="ECO:0000259" key="4">
    <source>
        <dbReference type="PROSITE" id="PS50006"/>
    </source>
</evidence>
<dbReference type="PROSITE" id="PS50006">
    <property type="entry name" value="FHA_DOMAIN"/>
    <property type="match status" value="1"/>
</dbReference>
<name>A0A1Y2I0G7_9FUNG</name>
<dbReference type="Pfam" id="PF00498">
    <property type="entry name" value="FHA"/>
    <property type="match status" value="1"/>
</dbReference>
<dbReference type="Gene3D" id="2.60.200.20">
    <property type="match status" value="1"/>
</dbReference>
<dbReference type="OrthoDB" id="687730at2759"/>
<reference evidence="5 6" key="1">
    <citation type="submission" date="2016-07" db="EMBL/GenBank/DDBJ databases">
        <title>Pervasive Adenine N6-methylation of Active Genes in Fungi.</title>
        <authorList>
            <consortium name="DOE Joint Genome Institute"/>
            <person name="Mondo S.J."/>
            <person name="Dannebaum R.O."/>
            <person name="Kuo R.C."/>
            <person name="Labutti K."/>
            <person name="Haridas S."/>
            <person name="Kuo A."/>
            <person name="Salamov A."/>
            <person name="Ahrendt S.R."/>
            <person name="Lipzen A."/>
            <person name="Sullivan W."/>
            <person name="Andreopoulos W.B."/>
            <person name="Clum A."/>
            <person name="Lindquist E."/>
            <person name="Daum C."/>
            <person name="Ramamoorthy G.K."/>
            <person name="Gryganskyi A."/>
            <person name="Culley D."/>
            <person name="Magnuson J.K."/>
            <person name="James T.Y."/>
            <person name="O'Malley M.A."/>
            <person name="Stajich J.E."/>
            <person name="Spatafora J.W."/>
            <person name="Visel A."/>
            <person name="Grigoriev I.V."/>
        </authorList>
    </citation>
    <scope>NUCLEOTIDE SEQUENCE [LARGE SCALE GENOMIC DNA]</scope>
    <source>
        <strain evidence="5 6">PL171</strain>
    </source>
</reference>
<dbReference type="PANTHER" id="PTHR15715">
    <property type="entry name" value="CENTROSOMAL PROTEIN OF 170 KDA"/>
    <property type="match status" value="1"/>
</dbReference>
<dbReference type="InterPro" id="IPR051176">
    <property type="entry name" value="Cent_Immune-Sig_Mod"/>
</dbReference>
<sequence length="457" mass="49563">MSASILPALGQQPLATSDPSTHDSLDATHRSSRGSTKKILKMYNASEGGMQLPPTLVLDDVDGKHSKALDLLGKIKIGRTTSSKTQHAPTNGFFDSKVLSRNHAELSYENGKILLRDVGSSNGTFVNGQRLSEENKPSEPIEVRAGDRIEFGVDILNETGTGVLYKKVTLVARIGGSDGVANENASYVSHRLPETATLTRFNASRTETQLAKANEAAAKELASLVAPLQAQLAKSKKESTELTQLRSELAAVQALANTMIAGNARESDDIRRKLDQLQQEATQQRANNSELQQLLNKANQEKAQLQQQLVLTQQQLAAPAAGGTAADAARLKVENEQLHNKINQLESKLKQLESQVGKQQNLAGGRTSSPRRQQQVRQAGRSWFSTLFLLLIVITLSAYVYLYHLGGLAVVDPLAKEATGYTVTQVVGTAAEQGRQAYASAHQAVNRLVKQYVRDEL</sequence>